<name>A0A1M5I6N6_9ACTN</name>
<feature type="region of interest" description="Disordered" evidence="1">
    <location>
        <begin position="168"/>
        <end position="200"/>
    </location>
</feature>
<evidence type="ECO:0000313" key="5">
    <source>
        <dbReference type="Proteomes" id="UP000184471"/>
    </source>
</evidence>
<sequence>MRRAARGSAGLAVAVVLLTGCGLPGGAAEAIPDAEVPYGLLSASGTPPAAETTPTGDDGARIHLLGPGDLLTPRERPVSGADLPARLDDLLGRLAAGPDAGERAAALTTVLPPGTRLTVTAVEDGTATVDLTGPGEVPDGEESRLAVAQIVLTATTLSGVEAVRLTRDGEPLEAPLPTGELTDRPLTAEDYGPLLAAPPR</sequence>
<feature type="chain" id="PRO_5039515807" evidence="2">
    <location>
        <begin position="28"/>
        <end position="200"/>
    </location>
</feature>
<dbReference type="SMART" id="SM00909">
    <property type="entry name" value="Germane"/>
    <property type="match status" value="1"/>
</dbReference>
<dbReference type="STRING" id="1070870.SAMN05444351_1928"/>
<protein>
    <submittedName>
        <fullName evidence="4">Sporulation and spore germination</fullName>
    </submittedName>
</protein>
<evidence type="ECO:0000256" key="1">
    <source>
        <dbReference type="SAM" id="MobiDB-lite"/>
    </source>
</evidence>
<evidence type="ECO:0000313" key="4">
    <source>
        <dbReference type="EMBL" id="SHG24046.1"/>
    </source>
</evidence>
<accession>A0A1M5I6N6</accession>
<keyword evidence="5" id="KW-1185">Reference proteome</keyword>
<dbReference type="RefSeq" id="WP_175562829.1">
    <property type="nucleotide sequence ID" value="NZ_FQVX01000002.1"/>
</dbReference>
<keyword evidence="2" id="KW-0732">Signal</keyword>
<dbReference type="Proteomes" id="UP000184471">
    <property type="component" value="Unassembled WGS sequence"/>
</dbReference>
<evidence type="ECO:0000259" key="3">
    <source>
        <dbReference type="SMART" id="SM00909"/>
    </source>
</evidence>
<organism evidence="4 5">
    <name type="scientific">Geodermatophilus nigrescens</name>
    <dbReference type="NCBI Taxonomy" id="1070870"/>
    <lineage>
        <taxon>Bacteria</taxon>
        <taxon>Bacillati</taxon>
        <taxon>Actinomycetota</taxon>
        <taxon>Actinomycetes</taxon>
        <taxon>Geodermatophilales</taxon>
        <taxon>Geodermatophilaceae</taxon>
        <taxon>Geodermatophilus</taxon>
    </lineage>
</organism>
<evidence type="ECO:0000256" key="2">
    <source>
        <dbReference type="SAM" id="SignalP"/>
    </source>
</evidence>
<dbReference type="InterPro" id="IPR019606">
    <property type="entry name" value="GerMN"/>
</dbReference>
<dbReference type="PROSITE" id="PS51257">
    <property type="entry name" value="PROKAR_LIPOPROTEIN"/>
    <property type="match status" value="1"/>
</dbReference>
<proteinExistence type="predicted"/>
<feature type="domain" description="GerMN" evidence="3">
    <location>
        <begin position="87"/>
        <end position="176"/>
    </location>
</feature>
<dbReference type="Pfam" id="PF10646">
    <property type="entry name" value="Germane"/>
    <property type="match status" value="1"/>
</dbReference>
<dbReference type="EMBL" id="FQVX01000002">
    <property type="protein sequence ID" value="SHG24046.1"/>
    <property type="molecule type" value="Genomic_DNA"/>
</dbReference>
<gene>
    <name evidence="4" type="ORF">SAMN05444351_1928</name>
</gene>
<feature type="signal peptide" evidence="2">
    <location>
        <begin position="1"/>
        <end position="27"/>
    </location>
</feature>
<dbReference type="AlphaFoldDB" id="A0A1M5I6N6"/>
<reference evidence="4 5" key="1">
    <citation type="submission" date="2016-11" db="EMBL/GenBank/DDBJ databases">
        <authorList>
            <person name="Jaros S."/>
            <person name="Januszkiewicz K."/>
            <person name="Wedrychowicz H."/>
        </authorList>
    </citation>
    <scope>NUCLEOTIDE SEQUENCE [LARGE SCALE GENOMIC DNA]</scope>
    <source>
        <strain evidence="4 5">DSM 45408</strain>
    </source>
</reference>